<reference evidence="7 8" key="1">
    <citation type="submission" date="2019-08" db="EMBL/GenBank/DDBJ databases">
        <title>In-depth cultivation of the pig gut microbiome towards novel bacterial diversity and tailored functional studies.</title>
        <authorList>
            <person name="Wylensek D."/>
            <person name="Hitch T.C.A."/>
            <person name="Clavel T."/>
        </authorList>
    </citation>
    <scope>NUCLEOTIDE SEQUENCE [LARGE SCALE GENOMIC DNA]</scope>
    <source>
        <strain evidence="7 8">BSM-380-WT-5A</strain>
    </source>
</reference>
<feature type="chain" id="PRO_5031396984" evidence="5">
    <location>
        <begin position="27"/>
        <end position="472"/>
    </location>
</feature>
<dbReference type="SMART" id="SM00646">
    <property type="entry name" value="Ami_3"/>
    <property type="match status" value="1"/>
</dbReference>
<dbReference type="Pfam" id="PF19127">
    <property type="entry name" value="Choline_bind_3"/>
    <property type="match status" value="2"/>
</dbReference>
<gene>
    <name evidence="7" type="ORF">FYJ57_07800</name>
</gene>
<feature type="repeat" description="Cell wall-binding" evidence="3">
    <location>
        <begin position="112"/>
        <end position="131"/>
    </location>
</feature>
<dbReference type="EMBL" id="VUMS01000012">
    <property type="protein sequence ID" value="MST66640.1"/>
    <property type="molecule type" value="Genomic_DNA"/>
</dbReference>
<dbReference type="PROSITE" id="PS51170">
    <property type="entry name" value="CW"/>
    <property type="match status" value="7"/>
</dbReference>
<evidence type="ECO:0000256" key="3">
    <source>
        <dbReference type="PROSITE-ProRule" id="PRU00591"/>
    </source>
</evidence>
<keyword evidence="5" id="KW-0732">Signal</keyword>
<feature type="signal peptide" evidence="5">
    <location>
        <begin position="1"/>
        <end position="26"/>
    </location>
</feature>
<dbReference type="Pfam" id="PF01520">
    <property type="entry name" value="Amidase_3"/>
    <property type="match status" value="1"/>
</dbReference>
<dbReference type="SUPFAM" id="SSF53187">
    <property type="entry name" value="Zn-dependent exopeptidases"/>
    <property type="match status" value="1"/>
</dbReference>
<dbReference type="SUPFAM" id="SSF69360">
    <property type="entry name" value="Cell wall binding repeat"/>
    <property type="match status" value="2"/>
</dbReference>
<keyword evidence="2" id="KW-0378">Hydrolase</keyword>
<accession>A0A7X2TM55</accession>
<dbReference type="AlphaFoldDB" id="A0A7X2TM55"/>
<keyword evidence="1" id="KW-0677">Repeat</keyword>
<evidence type="ECO:0000259" key="6">
    <source>
        <dbReference type="SMART" id="SM00646"/>
    </source>
</evidence>
<sequence>MKKLKMIGMLFVMLFLVGILPTKAHAEGWVQEENGSWYYLNQVGEKAKETWIGNYYVDENGVWIEGKTQAKNEWISSGGRWWYRHSDGGYTRSGWEQINGTWYYFDGAGWMETGWVNVGGTWYYLNGSGAMVTGWLKLGNTWYYLNGSGAMATGWVNVGGTWYYMNGSGAMVTGWLKLGNTWYYLNGSGAMATGWLNLGGTWYYLNGSGAMATGWLNLGGTWYYLTGSGAMAANTWIGSYYVNGSGAWVPGQTTGTTTGGGSKNKIIAIDAGHQRKGNSAKEPIGPGASQTKPKVASGTHGNASGLNEYELTLQVSLKLRDELQARGYQVYMIRETHDVNISNAERAQMAANQGADILVRIHANGSDNTSVAGALTMAPSNSNPYLGKSVISASQTLSRKIVDCFCATTGAKNQGVMQTDTMSGINWSSIPVSIVEMGYMTNCTEDLNMASTSYQTKMVQGIANGIDAYYGA</sequence>
<name>A0A7X2TM55_9FIRM</name>
<protein>
    <submittedName>
        <fullName evidence="7">N-acetylmuramoyl-L-alanine amidase</fullName>
    </submittedName>
</protein>
<dbReference type="Pfam" id="PF19085">
    <property type="entry name" value="Choline_bind_2"/>
    <property type="match status" value="1"/>
</dbReference>
<dbReference type="InterPro" id="IPR050695">
    <property type="entry name" value="N-acetylmuramoyl_amidase_3"/>
</dbReference>
<dbReference type="GO" id="GO:0009253">
    <property type="term" value="P:peptidoglycan catabolic process"/>
    <property type="evidence" value="ECO:0007669"/>
    <property type="project" value="InterPro"/>
</dbReference>
<organism evidence="7 8">
    <name type="scientific">Oliverpabstia intestinalis</name>
    <dbReference type="NCBI Taxonomy" id="2606633"/>
    <lineage>
        <taxon>Bacteria</taxon>
        <taxon>Bacillati</taxon>
        <taxon>Bacillota</taxon>
        <taxon>Clostridia</taxon>
        <taxon>Lachnospirales</taxon>
        <taxon>Lachnospiraceae</taxon>
        <taxon>Oliverpabstia</taxon>
    </lineage>
</organism>
<dbReference type="Gene3D" id="2.10.270.10">
    <property type="entry name" value="Cholin Binding"/>
    <property type="match status" value="3"/>
</dbReference>
<dbReference type="Gene3D" id="3.40.630.40">
    <property type="entry name" value="Zn-dependent exopeptidases"/>
    <property type="match status" value="1"/>
</dbReference>
<dbReference type="RefSeq" id="WP_154432252.1">
    <property type="nucleotide sequence ID" value="NZ_VUMS01000012.1"/>
</dbReference>
<dbReference type="Proteomes" id="UP000440513">
    <property type="component" value="Unassembled WGS sequence"/>
</dbReference>
<evidence type="ECO:0000256" key="5">
    <source>
        <dbReference type="SAM" id="SignalP"/>
    </source>
</evidence>
<feature type="repeat" description="Cell wall-binding" evidence="3">
    <location>
        <begin position="152"/>
        <end position="171"/>
    </location>
</feature>
<evidence type="ECO:0000256" key="2">
    <source>
        <dbReference type="ARBA" id="ARBA00022801"/>
    </source>
</evidence>
<evidence type="ECO:0000256" key="1">
    <source>
        <dbReference type="ARBA" id="ARBA00022737"/>
    </source>
</evidence>
<dbReference type="CDD" id="cd02696">
    <property type="entry name" value="MurNAc-LAA"/>
    <property type="match status" value="1"/>
</dbReference>
<dbReference type="InterPro" id="IPR018337">
    <property type="entry name" value="Cell_wall/Cho-bd_repeat"/>
</dbReference>
<feature type="repeat" description="Cell wall-binding" evidence="3">
    <location>
        <begin position="212"/>
        <end position="231"/>
    </location>
</feature>
<dbReference type="InterPro" id="IPR002508">
    <property type="entry name" value="MurNAc-LAA_cat"/>
</dbReference>
<dbReference type="GO" id="GO:0030288">
    <property type="term" value="C:outer membrane-bounded periplasmic space"/>
    <property type="evidence" value="ECO:0007669"/>
    <property type="project" value="TreeGrafter"/>
</dbReference>
<proteinExistence type="predicted"/>
<feature type="repeat" description="Cell wall-binding" evidence="3">
    <location>
        <begin position="172"/>
        <end position="191"/>
    </location>
</feature>
<keyword evidence="8" id="KW-1185">Reference proteome</keyword>
<dbReference type="PANTHER" id="PTHR30404:SF0">
    <property type="entry name" value="N-ACETYLMURAMOYL-L-ALANINE AMIDASE AMIC"/>
    <property type="match status" value="1"/>
</dbReference>
<comment type="caution">
    <text evidence="7">The sequence shown here is derived from an EMBL/GenBank/DDBJ whole genome shotgun (WGS) entry which is preliminary data.</text>
</comment>
<feature type="repeat" description="Cell wall-binding" evidence="3">
    <location>
        <begin position="132"/>
        <end position="151"/>
    </location>
</feature>
<dbReference type="GO" id="GO:0008745">
    <property type="term" value="F:N-acetylmuramoyl-L-alanine amidase activity"/>
    <property type="evidence" value="ECO:0007669"/>
    <property type="project" value="InterPro"/>
</dbReference>
<evidence type="ECO:0000313" key="8">
    <source>
        <dbReference type="Proteomes" id="UP000440513"/>
    </source>
</evidence>
<feature type="repeat" description="Cell wall-binding" evidence="3">
    <location>
        <begin position="92"/>
        <end position="111"/>
    </location>
</feature>
<feature type="domain" description="MurNAc-LAA" evidence="6">
    <location>
        <begin position="347"/>
        <end position="467"/>
    </location>
</feature>
<evidence type="ECO:0000256" key="4">
    <source>
        <dbReference type="SAM" id="MobiDB-lite"/>
    </source>
</evidence>
<dbReference type="Pfam" id="PF01473">
    <property type="entry name" value="Choline_bind_1"/>
    <property type="match status" value="2"/>
</dbReference>
<dbReference type="PANTHER" id="PTHR30404">
    <property type="entry name" value="N-ACETYLMURAMOYL-L-ALANINE AMIDASE"/>
    <property type="match status" value="1"/>
</dbReference>
<feature type="region of interest" description="Disordered" evidence="4">
    <location>
        <begin position="275"/>
        <end position="301"/>
    </location>
</feature>
<feature type="repeat" description="Cell wall-binding" evidence="3">
    <location>
        <begin position="192"/>
        <end position="211"/>
    </location>
</feature>
<evidence type="ECO:0000313" key="7">
    <source>
        <dbReference type="EMBL" id="MST66640.1"/>
    </source>
</evidence>